<dbReference type="PANTHER" id="PTHR43877:SF1">
    <property type="entry name" value="ACETYLTRANSFERASE"/>
    <property type="match status" value="1"/>
</dbReference>
<dbReference type="CDD" id="cd04301">
    <property type="entry name" value="NAT_SF"/>
    <property type="match status" value="1"/>
</dbReference>
<organism evidence="4 5">
    <name type="scientific">Hymenobacter koreensis</name>
    <dbReference type="NCBI Taxonomy" id="1084523"/>
    <lineage>
        <taxon>Bacteria</taxon>
        <taxon>Pseudomonadati</taxon>
        <taxon>Bacteroidota</taxon>
        <taxon>Cytophagia</taxon>
        <taxon>Cytophagales</taxon>
        <taxon>Hymenobacteraceae</taxon>
        <taxon>Hymenobacter</taxon>
    </lineage>
</organism>
<dbReference type="InterPro" id="IPR016181">
    <property type="entry name" value="Acyl_CoA_acyltransferase"/>
</dbReference>
<keyword evidence="1" id="KW-0808">Transferase</keyword>
<comment type="caution">
    <text evidence="4">The sequence shown here is derived from an EMBL/GenBank/DDBJ whole genome shotgun (WGS) entry which is preliminary data.</text>
</comment>
<evidence type="ECO:0000256" key="2">
    <source>
        <dbReference type="ARBA" id="ARBA00023315"/>
    </source>
</evidence>
<dbReference type="InterPro" id="IPR000182">
    <property type="entry name" value="GNAT_dom"/>
</dbReference>
<dbReference type="EMBL" id="BAABHA010000006">
    <property type="protein sequence ID" value="GAA4382596.1"/>
    <property type="molecule type" value="Genomic_DNA"/>
</dbReference>
<dbReference type="PROSITE" id="PS51186">
    <property type="entry name" value="GNAT"/>
    <property type="match status" value="1"/>
</dbReference>
<dbReference type="PANTHER" id="PTHR43877">
    <property type="entry name" value="AMINOALKYLPHOSPHONATE N-ACETYLTRANSFERASE-RELATED-RELATED"/>
    <property type="match status" value="1"/>
</dbReference>
<proteinExistence type="predicted"/>
<reference evidence="5" key="1">
    <citation type="journal article" date="2019" name="Int. J. Syst. Evol. Microbiol.">
        <title>The Global Catalogue of Microorganisms (GCM) 10K type strain sequencing project: providing services to taxonomists for standard genome sequencing and annotation.</title>
        <authorList>
            <consortium name="The Broad Institute Genomics Platform"/>
            <consortium name="The Broad Institute Genome Sequencing Center for Infectious Disease"/>
            <person name="Wu L."/>
            <person name="Ma J."/>
        </authorList>
    </citation>
    <scope>NUCLEOTIDE SEQUENCE [LARGE SCALE GENOMIC DNA]</scope>
    <source>
        <strain evidence="5">JCM 17924</strain>
    </source>
</reference>
<keyword evidence="2" id="KW-0012">Acyltransferase</keyword>
<dbReference type="Gene3D" id="3.40.630.30">
    <property type="match status" value="1"/>
</dbReference>
<name>A0ABP8J085_9BACT</name>
<protein>
    <submittedName>
        <fullName evidence="4">GNAT family N-acetyltransferase</fullName>
    </submittedName>
</protein>
<sequence>MTISSLSATAALARIPELSELLIDAIENGAAVGFMPPLTPAAAEDYWQEVIAAVEAEQRVLLVAETEGRLCGTLQLDLVNKPNGLHRAEVMKMLVHSRHRRQGIARQLLEALEEAAQHHQRTTLVLDTRRGDVSELLYQSMGYVRAGEIPQFARSGSGEMHATVLYYKLLGEVQ</sequence>
<dbReference type="Pfam" id="PF00583">
    <property type="entry name" value="Acetyltransf_1"/>
    <property type="match status" value="1"/>
</dbReference>
<evidence type="ECO:0000256" key="1">
    <source>
        <dbReference type="ARBA" id="ARBA00022679"/>
    </source>
</evidence>
<evidence type="ECO:0000313" key="5">
    <source>
        <dbReference type="Proteomes" id="UP001500454"/>
    </source>
</evidence>
<evidence type="ECO:0000259" key="3">
    <source>
        <dbReference type="PROSITE" id="PS51186"/>
    </source>
</evidence>
<dbReference type="SUPFAM" id="SSF55729">
    <property type="entry name" value="Acyl-CoA N-acyltransferases (Nat)"/>
    <property type="match status" value="1"/>
</dbReference>
<dbReference type="InterPro" id="IPR050832">
    <property type="entry name" value="Bact_Acetyltransf"/>
</dbReference>
<evidence type="ECO:0000313" key="4">
    <source>
        <dbReference type="EMBL" id="GAA4382596.1"/>
    </source>
</evidence>
<dbReference type="Proteomes" id="UP001500454">
    <property type="component" value="Unassembled WGS sequence"/>
</dbReference>
<feature type="domain" description="N-acetyltransferase" evidence="3">
    <location>
        <begin position="13"/>
        <end position="171"/>
    </location>
</feature>
<gene>
    <name evidence="4" type="ORF">GCM10023186_23090</name>
</gene>
<keyword evidence="5" id="KW-1185">Reference proteome</keyword>
<dbReference type="RefSeq" id="WP_345224328.1">
    <property type="nucleotide sequence ID" value="NZ_BAABHA010000006.1"/>
</dbReference>
<accession>A0ABP8J085</accession>